<evidence type="ECO:0000313" key="2">
    <source>
        <dbReference type="EMBL" id="KAA1076594.1"/>
    </source>
</evidence>
<reference evidence="4 5" key="1">
    <citation type="submission" date="2019-05" db="EMBL/GenBank/DDBJ databases">
        <title>Emergence of the Ug99 lineage of the wheat stem rust pathogen through somatic hybridization.</title>
        <authorList>
            <person name="Li F."/>
            <person name="Upadhyaya N.M."/>
            <person name="Sperschneider J."/>
            <person name="Matny O."/>
            <person name="Nguyen-Phuc H."/>
            <person name="Mago R."/>
            <person name="Raley C."/>
            <person name="Miller M.E."/>
            <person name="Silverstein K.A.T."/>
            <person name="Henningsen E."/>
            <person name="Hirsch C.D."/>
            <person name="Visser B."/>
            <person name="Pretorius Z.A."/>
            <person name="Steffenson B.J."/>
            <person name="Schwessinger B."/>
            <person name="Dodds P.N."/>
            <person name="Figueroa M."/>
        </authorList>
    </citation>
    <scope>NUCLEOTIDE SEQUENCE [LARGE SCALE GENOMIC DNA]</scope>
    <source>
        <strain evidence="2">21-0</strain>
        <strain evidence="3 5">Ug99</strain>
    </source>
</reference>
<evidence type="ECO:0000313" key="5">
    <source>
        <dbReference type="Proteomes" id="UP000325313"/>
    </source>
</evidence>
<keyword evidence="1" id="KW-0472">Membrane</keyword>
<organism evidence="3 5">
    <name type="scientific">Puccinia graminis f. sp. tritici</name>
    <dbReference type="NCBI Taxonomy" id="56615"/>
    <lineage>
        <taxon>Eukaryota</taxon>
        <taxon>Fungi</taxon>
        <taxon>Dikarya</taxon>
        <taxon>Basidiomycota</taxon>
        <taxon>Pucciniomycotina</taxon>
        <taxon>Pucciniomycetes</taxon>
        <taxon>Pucciniales</taxon>
        <taxon>Pucciniaceae</taxon>
        <taxon>Puccinia</taxon>
    </lineage>
</organism>
<comment type="caution">
    <text evidence="3">The sequence shown here is derived from an EMBL/GenBank/DDBJ whole genome shotgun (WGS) entry which is preliminary data.</text>
</comment>
<evidence type="ECO:0000313" key="3">
    <source>
        <dbReference type="EMBL" id="KAA1126760.1"/>
    </source>
</evidence>
<keyword evidence="4" id="KW-1185">Reference proteome</keyword>
<evidence type="ECO:0000313" key="4">
    <source>
        <dbReference type="Proteomes" id="UP000324748"/>
    </source>
</evidence>
<proteinExistence type="predicted"/>
<keyword evidence="1" id="KW-0812">Transmembrane</keyword>
<accession>A0A5B0RLQ1</accession>
<feature type="transmembrane region" description="Helical" evidence="1">
    <location>
        <begin position="27"/>
        <end position="47"/>
    </location>
</feature>
<dbReference type="EMBL" id="VSWC01000145">
    <property type="protein sequence ID" value="KAA1076594.1"/>
    <property type="molecule type" value="Genomic_DNA"/>
</dbReference>
<name>A0A5B0RLQ1_PUCGR</name>
<dbReference type="Proteomes" id="UP000325313">
    <property type="component" value="Unassembled WGS sequence"/>
</dbReference>
<protein>
    <submittedName>
        <fullName evidence="3">Uncharacterized protein</fullName>
    </submittedName>
</protein>
<keyword evidence="1" id="KW-1133">Transmembrane helix</keyword>
<gene>
    <name evidence="2" type="ORF">PGT21_012719</name>
    <name evidence="3" type="ORF">PGTUg99_016588</name>
</gene>
<dbReference type="Proteomes" id="UP000324748">
    <property type="component" value="Unassembled WGS sequence"/>
</dbReference>
<sequence>MSYDGLETSAFAFTSKTRSRTSNFEVVTWKLIYLIGIFFACELELLLKNKMIQIVTLRDGSIPSEDANVYSSAHSMSEYAKLLPVGHVILALFPLSKRPYKTRKLAHGNRDGSKLQ</sequence>
<evidence type="ECO:0000256" key="1">
    <source>
        <dbReference type="SAM" id="Phobius"/>
    </source>
</evidence>
<dbReference type="EMBL" id="VDEP01000170">
    <property type="protein sequence ID" value="KAA1126760.1"/>
    <property type="molecule type" value="Genomic_DNA"/>
</dbReference>
<dbReference type="AlphaFoldDB" id="A0A5B0RLQ1"/>